<evidence type="ECO:0000313" key="3">
    <source>
        <dbReference type="Proteomes" id="UP001161247"/>
    </source>
</evidence>
<evidence type="ECO:0000313" key="2">
    <source>
        <dbReference type="EMBL" id="CAI9116510.1"/>
    </source>
</evidence>
<sequence length="657" mass="73063">MEMRAVEDIDMAEDLIIPPLPPLAFCLHDSYLSTHCSACCRPLPDSPFPPTLPPDSGDAHTLVYCSPRCCSDDSPLHSSSSEHNLLCQTPSPPTSPLGSSSICLSLRLLNHFIGNRTEAVNLTRIGGLVTNYERFAAIERNDDSGDNVLGMIKEGASRMLLAGNFGDDMAAVAEAMVCLVLTNAVEVQDNKGRNVGIGVYDTAFSWINHSCSPNACYRFTEMTAEVDRNAQLRIYPAAMIDDGGGEGDDAAGPASDMTRREGYGPRIIVRSIQDIKKDEEVTISYTDLLQPKVVRHRELLAKYQFSCCCKRCRATPATYVDQALQAIVVCSPDGQNLISDDDIYESNASQELMDVFDNAVDEYLTFNNPEMCCTKLEELLRHGHPNVRLEPRSGISQSCIRLYQFHHLCLNAYTTLASAYRVRASDFMAFPSENHNHLVEAFSMSKISAAYSLLLAAVTQHLFLHESSLIVTVANYWICAGESLAFLCRSSMWATFLKLQASISENMLLTSHNCYQAIIADVFAGKELTSELFAEKSGQFLNCIVNLVEKLWNFLTEEGSHLKEIRNHINFRGLLVAESPYKSITHLICNCYRNVPRFEANAHISQDSMDLFHLGVHCLIYGAYLSFVCFSKQPHLASDVVKFLYHEDILSGIQLKF</sequence>
<reference evidence="2" key="1">
    <citation type="submission" date="2023-03" db="EMBL/GenBank/DDBJ databases">
        <authorList>
            <person name="Julca I."/>
        </authorList>
    </citation>
    <scope>NUCLEOTIDE SEQUENCE</scope>
</reference>
<dbReference type="Pfam" id="PF00856">
    <property type="entry name" value="SET"/>
    <property type="match status" value="1"/>
</dbReference>
<dbReference type="PROSITE" id="PS50280">
    <property type="entry name" value="SET"/>
    <property type="match status" value="1"/>
</dbReference>
<dbReference type="InterPro" id="IPR011990">
    <property type="entry name" value="TPR-like_helical_dom_sf"/>
</dbReference>
<name>A0AAV1EA01_OLDCO</name>
<accession>A0AAV1EA01</accession>
<dbReference type="AlphaFoldDB" id="A0AAV1EA01"/>
<dbReference type="Gene3D" id="1.25.40.10">
    <property type="entry name" value="Tetratricopeptide repeat domain"/>
    <property type="match status" value="1"/>
</dbReference>
<dbReference type="EMBL" id="OX459125">
    <property type="protein sequence ID" value="CAI9116510.1"/>
    <property type="molecule type" value="Genomic_DNA"/>
</dbReference>
<dbReference type="PANTHER" id="PTHR47780:SF1">
    <property type="entry name" value="PROTEIN SET DOMAIN GROUP 41"/>
    <property type="match status" value="1"/>
</dbReference>
<gene>
    <name evidence="2" type="ORF">OLC1_LOCUS22789</name>
</gene>
<dbReference type="InterPro" id="IPR046341">
    <property type="entry name" value="SET_dom_sf"/>
</dbReference>
<dbReference type="SUPFAM" id="SSF82199">
    <property type="entry name" value="SET domain"/>
    <property type="match status" value="1"/>
</dbReference>
<dbReference type="PANTHER" id="PTHR47780">
    <property type="entry name" value="PROTEIN SET DOMAIN GROUP 41"/>
    <property type="match status" value="1"/>
</dbReference>
<dbReference type="InterPro" id="IPR001214">
    <property type="entry name" value="SET_dom"/>
</dbReference>
<protein>
    <submittedName>
        <fullName evidence="2">OLC1v1017675C1</fullName>
    </submittedName>
</protein>
<proteinExistence type="predicted"/>
<evidence type="ECO:0000259" key="1">
    <source>
        <dbReference type="PROSITE" id="PS50280"/>
    </source>
</evidence>
<keyword evidence="3" id="KW-1185">Reference proteome</keyword>
<dbReference type="Gene3D" id="2.170.270.10">
    <property type="entry name" value="SET domain"/>
    <property type="match status" value="1"/>
</dbReference>
<dbReference type="Proteomes" id="UP001161247">
    <property type="component" value="Chromosome 8"/>
</dbReference>
<feature type="domain" description="SET" evidence="1">
    <location>
        <begin position="95"/>
        <end position="286"/>
    </location>
</feature>
<organism evidence="2 3">
    <name type="scientific">Oldenlandia corymbosa var. corymbosa</name>
    <dbReference type="NCBI Taxonomy" id="529605"/>
    <lineage>
        <taxon>Eukaryota</taxon>
        <taxon>Viridiplantae</taxon>
        <taxon>Streptophyta</taxon>
        <taxon>Embryophyta</taxon>
        <taxon>Tracheophyta</taxon>
        <taxon>Spermatophyta</taxon>
        <taxon>Magnoliopsida</taxon>
        <taxon>eudicotyledons</taxon>
        <taxon>Gunneridae</taxon>
        <taxon>Pentapetalae</taxon>
        <taxon>asterids</taxon>
        <taxon>lamiids</taxon>
        <taxon>Gentianales</taxon>
        <taxon>Rubiaceae</taxon>
        <taxon>Rubioideae</taxon>
        <taxon>Spermacoceae</taxon>
        <taxon>Hedyotis-Oldenlandia complex</taxon>
        <taxon>Oldenlandia</taxon>
    </lineage>
</organism>
<dbReference type="CDD" id="cd20071">
    <property type="entry name" value="SET_SMYD"/>
    <property type="match status" value="1"/>
</dbReference>